<accession>A0A540LBW5</accession>
<dbReference type="EMBL" id="VIEB01000659">
    <property type="protein sequence ID" value="TQD83930.1"/>
    <property type="molecule type" value="Genomic_DNA"/>
</dbReference>
<reference evidence="1 2" key="1">
    <citation type="journal article" date="2019" name="G3 (Bethesda)">
        <title>Sequencing of a Wild Apple (Malus baccata) Genome Unravels the Differences Between Cultivated and Wild Apple Species Regarding Disease Resistance and Cold Tolerance.</title>
        <authorList>
            <person name="Chen X."/>
        </authorList>
    </citation>
    <scope>NUCLEOTIDE SEQUENCE [LARGE SCALE GENOMIC DNA]</scope>
    <source>
        <strain evidence="2">cv. Shandingzi</strain>
        <tissue evidence="1">Leaves</tissue>
    </source>
</reference>
<dbReference type="AlphaFoldDB" id="A0A540LBW5"/>
<organism evidence="1 2">
    <name type="scientific">Malus baccata</name>
    <name type="common">Siberian crab apple</name>
    <name type="synonym">Pyrus baccata</name>
    <dbReference type="NCBI Taxonomy" id="106549"/>
    <lineage>
        <taxon>Eukaryota</taxon>
        <taxon>Viridiplantae</taxon>
        <taxon>Streptophyta</taxon>
        <taxon>Embryophyta</taxon>
        <taxon>Tracheophyta</taxon>
        <taxon>Spermatophyta</taxon>
        <taxon>Magnoliopsida</taxon>
        <taxon>eudicotyledons</taxon>
        <taxon>Gunneridae</taxon>
        <taxon>Pentapetalae</taxon>
        <taxon>rosids</taxon>
        <taxon>fabids</taxon>
        <taxon>Rosales</taxon>
        <taxon>Rosaceae</taxon>
        <taxon>Amygdaloideae</taxon>
        <taxon>Maleae</taxon>
        <taxon>Malus</taxon>
    </lineage>
</organism>
<keyword evidence="2" id="KW-1185">Reference proteome</keyword>
<sequence>MLFVSYLTNPETTENSQRYTVKDPKEFPSNHEANHSATHVEIRSQSQRDTCQHQKLIITRHVSTSEVNHSATHVNIKS</sequence>
<name>A0A540LBW5_MALBA</name>
<evidence type="ECO:0000313" key="2">
    <source>
        <dbReference type="Proteomes" id="UP000315295"/>
    </source>
</evidence>
<evidence type="ECO:0000313" key="1">
    <source>
        <dbReference type="EMBL" id="TQD83930.1"/>
    </source>
</evidence>
<comment type="caution">
    <text evidence="1">The sequence shown here is derived from an EMBL/GenBank/DDBJ whole genome shotgun (WGS) entry which is preliminary data.</text>
</comment>
<proteinExistence type="predicted"/>
<gene>
    <name evidence="1" type="ORF">C1H46_030513</name>
</gene>
<protein>
    <submittedName>
        <fullName evidence="1">Uncharacterized protein</fullName>
    </submittedName>
</protein>
<dbReference type="Proteomes" id="UP000315295">
    <property type="component" value="Unassembled WGS sequence"/>
</dbReference>